<dbReference type="GO" id="GO:0005794">
    <property type="term" value="C:Golgi apparatus"/>
    <property type="evidence" value="ECO:0007669"/>
    <property type="project" value="UniProtKB-SubCell"/>
</dbReference>
<accession>A0A836F1I9</accession>
<evidence type="ECO:0000313" key="23">
    <source>
        <dbReference type="EMBL" id="KAG5310538.1"/>
    </source>
</evidence>
<keyword evidence="16" id="KW-0482">Metalloprotease</keyword>
<evidence type="ECO:0000256" key="7">
    <source>
        <dbReference type="ARBA" id="ARBA00022525"/>
    </source>
</evidence>
<protein>
    <recommendedName>
        <fullName evidence="6">Carboxypeptidase Q</fullName>
    </recommendedName>
    <alternativeName>
        <fullName evidence="21">Plasma glutamate carboxypeptidase</fullName>
    </alternativeName>
</protein>
<dbReference type="SUPFAM" id="SSF53187">
    <property type="entry name" value="Zn-dependent exopeptidases"/>
    <property type="match status" value="1"/>
</dbReference>
<organism evidence="23 24">
    <name type="scientific">Pseudoatta argentina</name>
    <dbReference type="NCBI Taxonomy" id="621737"/>
    <lineage>
        <taxon>Eukaryota</taxon>
        <taxon>Metazoa</taxon>
        <taxon>Ecdysozoa</taxon>
        <taxon>Arthropoda</taxon>
        <taxon>Hexapoda</taxon>
        <taxon>Insecta</taxon>
        <taxon>Pterygota</taxon>
        <taxon>Neoptera</taxon>
        <taxon>Endopterygota</taxon>
        <taxon>Hymenoptera</taxon>
        <taxon>Apocrita</taxon>
        <taxon>Aculeata</taxon>
        <taxon>Formicoidea</taxon>
        <taxon>Formicidae</taxon>
        <taxon>Myrmicinae</taxon>
        <taxon>Pseudoatta</taxon>
    </lineage>
</organism>
<name>A0A836F1I9_9HYME</name>
<evidence type="ECO:0000256" key="10">
    <source>
        <dbReference type="ARBA" id="ARBA00022723"/>
    </source>
</evidence>
<evidence type="ECO:0000256" key="14">
    <source>
        <dbReference type="ARBA" id="ARBA00022833"/>
    </source>
</evidence>
<comment type="caution">
    <text evidence="23">The sequence shown here is derived from an EMBL/GenBank/DDBJ whole genome shotgun (WGS) entry which is preliminary data.</text>
</comment>
<keyword evidence="7" id="KW-0964">Secreted</keyword>
<evidence type="ECO:0000256" key="21">
    <source>
        <dbReference type="ARBA" id="ARBA00033328"/>
    </source>
</evidence>
<dbReference type="PANTHER" id="PTHR12053">
    <property type="entry name" value="PROTEASE FAMILY M28 PLASMA GLUTAMATE CARBOXYPEPTIDASE-RELATED"/>
    <property type="match status" value="1"/>
</dbReference>
<dbReference type="GO" id="GO:0070573">
    <property type="term" value="F:metallodipeptidase activity"/>
    <property type="evidence" value="ECO:0007669"/>
    <property type="project" value="InterPro"/>
</dbReference>
<evidence type="ECO:0000256" key="1">
    <source>
        <dbReference type="ARBA" id="ARBA00004240"/>
    </source>
</evidence>
<feature type="domain" description="Peptidase M28" evidence="22">
    <location>
        <begin position="258"/>
        <end position="317"/>
    </location>
</feature>
<dbReference type="EMBL" id="JAANIA010002698">
    <property type="protein sequence ID" value="KAG5310538.1"/>
    <property type="molecule type" value="Genomic_DNA"/>
</dbReference>
<keyword evidence="24" id="KW-1185">Reference proteome</keyword>
<evidence type="ECO:0000256" key="6">
    <source>
        <dbReference type="ARBA" id="ARBA00014116"/>
    </source>
</evidence>
<keyword evidence="18" id="KW-0325">Glycoprotein</keyword>
<evidence type="ECO:0000256" key="3">
    <source>
        <dbReference type="ARBA" id="ARBA00004555"/>
    </source>
</evidence>
<keyword evidence="8 23" id="KW-0121">Carboxypeptidase</keyword>
<keyword evidence="17" id="KW-0865">Zymogen</keyword>
<keyword evidence="12" id="KW-0378">Hydrolase</keyword>
<keyword evidence="10" id="KW-0479">Metal-binding</keyword>
<comment type="subunit">
    <text evidence="20">Homodimer. The monomeric form is inactive while the homodimer is active.</text>
</comment>
<evidence type="ECO:0000313" key="24">
    <source>
        <dbReference type="Proteomes" id="UP000668214"/>
    </source>
</evidence>
<keyword evidence="13" id="KW-0256">Endoplasmic reticulum</keyword>
<reference evidence="23" key="1">
    <citation type="submission" date="2020-02" db="EMBL/GenBank/DDBJ databases">
        <title>Relaxed selection underlies rapid genomic changes in the transitions from sociality to social parasitism in ants.</title>
        <authorList>
            <person name="Bi X."/>
        </authorList>
    </citation>
    <scope>NUCLEOTIDE SEQUENCE</scope>
    <source>
        <strain evidence="23">BGI-DK2014c</strain>
        <tissue evidence="23">Whole body</tissue>
    </source>
</reference>
<dbReference type="Pfam" id="PF04389">
    <property type="entry name" value="Peptidase_M28"/>
    <property type="match status" value="1"/>
</dbReference>
<dbReference type="GO" id="GO:0005615">
    <property type="term" value="C:extracellular space"/>
    <property type="evidence" value="ECO:0007669"/>
    <property type="project" value="TreeGrafter"/>
</dbReference>
<evidence type="ECO:0000256" key="19">
    <source>
        <dbReference type="ARBA" id="ARBA00023228"/>
    </source>
</evidence>
<dbReference type="InterPro" id="IPR007484">
    <property type="entry name" value="Peptidase_M28"/>
</dbReference>
<keyword evidence="9" id="KW-0645">Protease</keyword>
<comment type="similarity">
    <text evidence="5">Belongs to the peptidase M28 family.</text>
</comment>
<evidence type="ECO:0000256" key="4">
    <source>
        <dbReference type="ARBA" id="ARBA00004613"/>
    </source>
</evidence>
<dbReference type="GO" id="GO:0043171">
    <property type="term" value="P:peptide catabolic process"/>
    <property type="evidence" value="ECO:0007669"/>
    <property type="project" value="TreeGrafter"/>
</dbReference>
<sequence>MCLLCVQSMITAHDQDTCHLPNHLIQEIDSYAPIVHRIINESMQGSFKGTTWQDLATFVDKFGPRFTGTQVLKDAIDYVLNKSISLGLDNVHGEPATVPRWVRGSESATLLQPRQKNLALLGLGYSIGTSKKGITANAVVVNSFAELKKRAEEIHGKIVVYNQKFVSYGETVEYRSVGAIRAAELGAVAALIRSVTPFSLYTPHTGMMNYAENVTKIPAACITVEDATLLRRMADRGETIVINLKMEAKRYPDTQSRNVIADIIGFSAPAKAVVVSGHIDSWDVGIGAMDDGGGIFISWNALKLLKHLGIRARRTIRPFYTRISRLLAPLGDMKLKSPCTGPDISFWIKAGVPGGALLNRNEKYFYYHHSNADTMLAENPKALDMNTALFAAVSFVLADISVDLPQHNFTSVL</sequence>
<dbReference type="FunFam" id="3.50.30.30:FF:000009">
    <property type="entry name" value="Carboxypeptidase Q"/>
    <property type="match status" value="1"/>
</dbReference>
<dbReference type="PANTHER" id="PTHR12053:SF3">
    <property type="entry name" value="CARBOXYPEPTIDASE Q"/>
    <property type="match status" value="1"/>
</dbReference>
<evidence type="ECO:0000256" key="18">
    <source>
        <dbReference type="ARBA" id="ARBA00023180"/>
    </source>
</evidence>
<dbReference type="GO" id="GO:0005764">
    <property type="term" value="C:lysosome"/>
    <property type="evidence" value="ECO:0007669"/>
    <property type="project" value="UniProtKB-SubCell"/>
</dbReference>
<evidence type="ECO:0000256" key="2">
    <source>
        <dbReference type="ARBA" id="ARBA00004371"/>
    </source>
</evidence>
<evidence type="ECO:0000256" key="11">
    <source>
        <dbReference type="ARBA" id="ARBA00022729"/>
    </source>
</evidence>
<keyword evidence="15" id="KW-0333">Golgi apparatus</keyword>
<evidence type="ECO:0000256" key="8">
    <source>
        <dbReference type="ARBA" id="ARBA00022645"/>
    </source>
</evidence>
<feature type="non-terminal residue" evidence="23">
    <location>
        <position position="1"/>
    </location>
</feature>
<evidence type="ECO:0000259" key="22">
    <source>
        <dbReference type="Pfam" id="PF04389"/>
    </source>
</evidence>
<keyword evidence="11" id="KW-0732">Signal</keyword>
<evidence type="ECO:0000256" key="5">
    <source>
        <dbReference type="ARBA" id="ARBA00010918"/>
    </source>
</evidence>
<dbReference type="Gene3D" id="3.50.30.30">
    <property type="match status" value="1"/>
</dbReference>
<evidence type="ECO:0000256" key="16">
    <source>
        <dbReference type="ARBA" id="ARBA00023049"/>
    </source>
</evidence>
<dbReference type="Proteomes" id="UP000668214">
    <property type="component" value="Unassembled WGS sequence"/>
</dbReference>
<feature type="non-terminal residue" evidence="23">
    <location>
        <position position="413"/>
    </location>
</feature>
<comment type="subcellular location">
    <subcellularLocation>
        <location evidence="1">Endoplasmic reticulum</location>
    </subcellularLocation>
    <subcellularLocation>
        <location evidence="3">Golgi apparatus</location>
    </subcellularLocation>
    <subcellularLocation>
        <location evidence="2">Lysosome</location>
    </subcellularLocation>
    <subcellularLocation>
        <location evidence="4">Secreted</location>
    </subcellularLocation>
</comment>
<evidence type="ECO:0000256" key="12">
    <source>
        <dbReference type="ARBA" id="ARBA00022801"/>
    </source>
</evidence>
<dbReference type="GO" id="GO:0006508">
    <property type="term" value="P:proteolysis"/>
    <property type="evidence" value="ECO:0007669"/>
    <property type="project" value="UniProtKB-KW"/>
</dbReference>
<evidence type="ECO:0000256" key="17">
    <source>
        <dbReference type="ARBA" id="ARBA00023145"/>
    </source>
</evidence>
<dbReference type="GO" id="GO:0046872">
    <property type="term" value="F:metal ion binding"/>
    <property type="evidence" value="ECO:0007669"/>
    <property type="project" value="UniProtKB-KW"/>
</dbReference>
<dbReference type="GO" id="GO:0004180">
    <property type="term" value="F:carboxypeptidase activity"/>
    <property type="evidence" value="ECO:0007669"/>
    <property type="project" value="UniProtKB-KW"/>
</dbReference>
<dbReference type="AlphaFoldDB" id="A0A836F1I9"/>
<evidence type="ECO:0000256" key="15">
    <source>
        <dbReference type="ARBA" id="ARBA00023034"/>
    </source>
</evidence>
<evidence type="ECO:0000256" key="20">
    <source>
        <dbReference type="ARBA" id="ARBA00025833"/>
    </source>
</evidence>
<evidence type="ECO:0000256" key="9">
    <source>
        <dbReference type="ARBA" id="ARBA00022670"/>
    </source>
</evidence>
<dbReference type="InterPro" id="IPR039866">
    <property type="entry name" value="CPQ"/>
</dbReference>
<keyword evidence="14" id="KW-0862">Zinc</keyword>
<keyword evidence="19" id="KW-0458">Lysosome</keyword>
<gene>
    <name evidence="23" type="primary">Cpq</name>
    <name evidence="23" type="ORF">G6Z78_0006982</name>
</gene>
<dbReference type="GO" id="GO:0005783">
    <property type="term" value="C:endoplasmic reticulum"/>
    <property type="evidence" value="ECO:0007669"/>
    <property type="project" value="UniProtKB-SubCell"/>
</dbReference>
<proteinExistence type="inferred from homology"/>
<evidence type="ECO:0000256" key="13">
    <source>
        <dbReference type="ARBA" id="ARBA00022824"/>
    </source>
</evidence>